<gene>
    <name evidence="3" type="ORF">SteCoe_13965</name>
</gene>
<dbReference type="SMART" id="SM00164">
    <property type="entry name" value="TBC"/>
    <property type="match status" value="1"/>
</dbReference>
<dbReference type="InterPro" id="IPR000195">
    <property type="entry name" value="Rab-GAP-TBC_dom"/>
</dbReference>
<dbReference type="GO" id="GO:0005096">
    <property type="term" value="F:GTPase activator activity"/>
    <property type="evidence" value="ECO:0007669"/>
    <property type="project" value="UniProtKB-KW"/>
</dbReference>
<evidence type="ECO:0000313" key="3">
    <source>
        <dbReference type="EMBL" id="OMJ84841.1"/>
    </source>
</evidence>
<protein>
    <recommendedName>
        <fullName evidence="2">Rab-GAP TBC domain-containing protein</fullName>
    </recommendedName>
</protein>
<dbReference type="Proteomes" id="UP000187209">
    <property type="component" value="Unassembled WGS sequence"/>
</dbReference>
<evidence type="ECO:0000256" key="1">
    <source>
        <dbReference type="ARBA" id="ARBA00022468"/>
    </source>
</evidence>
<evidence type="ECO:0000313" key="4">
    <source>
        <dbReference type="Proteomes" id="UP000187209"/>
    </source>
</evidence>
<name>A0A1R2C783_9CILI</name>
<evidence type="ECO:0000259" key="2">
    <source>
        <dbReference type="PROSITE" id="PS50086"/>
    </source>
</evidence>
<reference evidence="3 4" key="1">
    <citation type="submission" date="2016-11" db="EMBL/GenBank/DDBJ databases">
        <title>The macronuclear genome of Stentor coeruleus: a giant cell with tiny introns.</title>
        <authorList>
            <person name="Slabodnick M."/>
            <person name="Ruby J.G."/>
            <person name="Reiff S.B."/>
            <person name="Swart E.C."/>
            <person name="Gosai S."/>
            <person name="Prabakaran S."/>
            <person name="Witkowska E."/>
            <person name="Larue G.E."/>
            <person name="Fisher S."/>
            <person name="Freeman R.M."/>
            <person name="Gunawardena J."/>
            <person name="Chu W."/>
            <person name="Stover N.A."/>
            <person name="Gregory B.D."/>
            <person name="Nowacki M."/>
            <person name="Derisi J."/>
            <person name="Roy S.W."/>
            <person name="Marshall W.F."/>
            <person name="Sood P."/>
        </authorList>
    </citation>
    <scope>NUCLEOTIDE SEQUENCE [LARGE SCALE GENOMIC DNA]</scope>
    <source>
        <strain evidence="3">WM001</strain>
    </source>
</reference>
<dbReference type="Gene3D" id="1.10.472.80">
    <property type="entry name" value="Ypt/Rab-GAP domain of gyp1p, domain 3"/>
    <property type="match status" value="1"/>
</dbReference>
<dbReference type="PANTHER" id="PTHR22957:SF337">
    <property type="entry name" value="TBC1 DOMAIN FAMILY MEMBER 5"/>
    <property type="match status" value="1"/>
</dbReference>
<keyword evidence="4" id="KW-1185">Reference proteome</keyword>
<comment type="caution">
    <text evidence="3">The sequence shown here is derived from an EMBL/GenBank/DDBJ whole genome shotgun (WGS) entry which is preliminary data.</text>
</comment>
<dbReference type="EMBL" id="MPUH01000256">
    <property type="protein sequence ID" value="OMJ84841.1"/>
    <property type="molecule type" value="Genomic_DNA"/>
</dbReference>
<dbReference type="InterPro" id="IPR035969">
    <property type="entry name" value="Rab-GAP_TBC_sf"/>
</dbReference>
<dbReference type="OrthoDB" id="27140at2759"/>
<dbReference type="PROSITE" id="PS50086">
    <property type="entry name" value="TBC_RABGAP"/>
    <property type="match status" value="1"/>
</dbReference>
<accession>A0A1R2C783</accession>
<dbReference type="AlphaFoldDB" id="A0A1R2C783"/>
<dbReference type="Pfam" id="PF00566">
    <property type="entry name" value="RabGAP-TBC"/>
    <property type="match status" value="1"/>
</dbReference>
<dbReference type="Gene3D" id="1.10.8.270">
    <property type="entry name" value="putative rabgap domain of human tbc1 domain family member 14 like domains"/>
    <property type="match status" value="1"/>
</dbReference>
<keyword evidence="1" id="KW-0343">GTPase activation</keyword>
<dbReference type="SUPFAM" id="SSF47923">
    <property type="entry name" value="Ypt/Rab-GAP domain of gyp1p"/>
    <property type="match status" value="2"/>
</dbReference>
<sequence length="303" mass="36820">MDSNEQDQKDRLKIWMRWLNMDFQGNYEQCKRKIRLFYEQLKQDSWQDDHPLSTSPTNPWVIRKKLSKMREDIVMDSHRVFLESDFFCLPHIQRILQEVCYVWSKNSFLGYQQGMLYILGVVVYVVYNSLNSDFYSDSFMIFDRIMKAGLWKLFIQKTSEFRKICDRIVYVWLKLIDIEFFILIDRQNIDVSIFIMKWLRCMFAREFFFNEVLHAWDLIFSTESQEKFLMMEFIALAMLIWTRDTVFCEPHEILTSISRVNFKGQSGRIFQLATDCMKYCYLNEYKYKPFLPPLPQNSRIVRV</sequence>
<proteinExistence type="predicted"/>
<feature type="domain" description="Rab-GAP TBC" evidence="2">
    <location>
        <begin position="5"/>
        <end position="223"/>
    </location>
</feature>
<dbReference type="PANTHER" id="PTHR22957">
    <property type="entry name" value="TBC1 DOMAIN FAMILY MEMBER GTPASE-ACTIVATING PROTEIN"/>
    <property type="match status" value="1"/>
</dbReference>
<organism evidence="3 4">
    <name type="scientific">Stentor coeruleus</name>
    <dbReference type="NCBI Taxonomy" id="5963"/>
    <lineage>
        <taxon>Eukaryota</taxon>
        <taxon>Sar</taxon>
        <taxon>Alveolata</taxon>
        <taxon>Ciliophora</taxon>
        <taxon>Postciliodesmatophora</taxon>
        <taxon>Heterotrichea</taxon>
        <taxon>Heterotrichida</taxon>
        <taxon>Stentoridae</taxon>
        <taxon>Stentor</taxon>
    </lineage>
</organism>